<reference evidence="7 8" key="2">
    <citation type="journal article" date="2016" name="Environ. Microbiol. Rep.">
        <title>Metagenomic evidence for the presence of phototrophic Gemmatimonadetes bacteria in diverse environments.</title>
        <authorList>
            <person name="Zeng Y."/>
            <person name="Baumbach J."/>
            <person name="Barbosa E.G."/>
            <person name="Azevedo V."/>
            <person name="Zhang C."/>
            <person name="Koblizek M."/>
        </authorList>
    </citation>
    <scope>NUCLEOTIDE SEQUENCE [LARGE SCALE GENOMIC DNA]</scope>
    <source>
        <strain evidence="7 8">AP64</strain>
    </source>
</reference>
<sequence>MGYDVTMLHAVHWESAGVDVVRADSPAAGRCTHCSHEDAAQDARPDSQHPRSTMPDPSPSADAVPRAPEALAQPVSVIIIEDNRLLREGIAAMLRQQPDVAVLAAVGDSRDVPETGAHREPVIVLLDVGLVDDDSLAVCSRMIASTPGGRIIVMGMAALQDDVADFVHAGAVGFIMKDATSEEFVATIRHVAAGGQSLPRALTSSLFTQIMRDGDYASPDVIQESVRLTTREKEIIALLGEGLSNKEIAARLYIAIHTVKSHVHNILEKLSLSSRLEVAAFSRSPGNRR</sequence>
<dbReference type="eggNOG" id="COG2197">
    <property type="taxonomic scope" value="Bacteria"/>
</dbReference>
<dbReference type="SMART" id="SM00421">
    <property type="entry name" value="HTH_LUXR"/>
    <property type="match status" value="1"/>
</dbReference>
<feature type="compositionally biased region" description="Basic and acidic residues" evidence="4">
    <location>
        <begin position="34"/>
        <end position="49"/>
    </location>
</feature>
<dbReference type="CDD" id="cd17535">
    <property type="entry name" value="REC_NarL-like"/>
    <property type="match status" value="1"/>
</dbReference>
<dbReference type="Pfam" id="PF00072">
    <property type="entry name" value="Response_reg"/>
    <property type="match status" value="1"/>
</dbReference>
<dbReference type="STRING" id="1379270.GEMMAAP_14285"/>
<feature type="modified residue" description="4-aspartylphosphate" evidence="3">
    <location>
        <position position="127"/>
    </location>
</feature>
<dbReference type="SUPFAM" id="SSF46894">
    <property type="entry name" value="C-terminal effector domain of the bipartite response regulators"/>
    <property type="match status" value="1"/>
</dbReference>
<keyword evidence="8" id="KW-1185">Reference proteome</keyword>
<dbReference type="InterPro" id="IPR016032">
    <property type="entry name" value="Sig_transdc_resp-reg_C-effctor"/>
</dbReference>
<proteinExistence type="predicted"/>
<evidence type="ECO:0000259" key="5">
    <source>
        <dbReference type="PROSITE" id="PS50043"/>
    </source>
</evidence>
<dbReference type="InterPro" id="IPR011006">
    <property type="entry name" value="CheY-like_superfamily"/>
</dbReference>
<evidence type="ECO:0000256" key="2">
    <source>
        <dbReference type="ARBA" id="ARBA00023125"/>
    </source>
</evidence>
<dbReference type="InterPro" id="IPR058245">
    <property type="entry name" value="NreC/VraR/RcsB-like_REC"/>
</dbReference>
<dbReference type="PANTHER" id="PTHR43214:SF43">
    <property type="entry name" value="TWO-COMPONENT RESPONSE REGULATOR"/>
    <property type="match status" value="1"/>
</dbReference>
<dbReference type="Pfam" id="PF00196">
    <property type="entry name" value="GerE"/>
    <property type="match status" value="1"/>
</dbReference>
<dbReference type="SUPFAM" id="SSF52172">
    <property type="entry name" value="CheY-like"/>
    <property type="match status" value="1"/>
</dbReference>
<dbReference type="PANTHER" id="PTHR43214">
    <property type="entry name" value="TWO-COMPONENT RESPONSE REGULATOR"/>
    <property type="match status" value="1"/>
</dbReference>
<feature type="domain" description="HTH luxR-type" evidence="5">
    <location>
        <begin position="221"/>
        <end position="286"/>
    </location>
</feature>
<dbReference type="PROSITE" id="PS50043">
    <property type="entry name" value="HTH_LUXR_2"/>
    <property type="match status" value="1"/>
</dbReference>
<dbReference type="PRINTS" id="PR00038">
    <property type="entry name" value="HTHLUXR"/>
</dbReference>
<keyword evidence="2" id="KW-0238">DNA-binding</keyword>
<accession>A0A143BKU6</accession>
<feature type="domain" description="Response regulatory" evidence="6">
    <location>
        <begin position="76"/>
        <end position="192"/>
    </location>
</feature>
<gene>
    <name evidence="7" type="ORF">GEMMAAP_14285</name>
</gene>
<dbReference type="AlphaFoldDB" id="A0A143BKU6"/>
<dbReference type="Proteomes" id="UP000076404">
    <property type="component" value="Chromosome"/>
</dbReference>
<evidence type="ECO:0000313" key="8">
    <source>
        <dbReference type="Proteomes" id="UP000076404"/>
    </source>
</evidence>
<dbReference type="GO" id="GO:0006355">
    <property type="term" value="P:regulation of DNA-templated transcription"/>
    <property type="evidence" value="ECO:0007669"/>
    <property type="project" value="InterPro"/>
</dbReference>
<dbReference type="GO" id="GO:0000160">
    <property type="term" value="P:phosphorelay signal transduction system"/>
    <property type="evidence" value="ECO:0007669"/>
    <property type="project" value="InterPro"/>
</dbReference>
<dbReference type="InterPro" id="IPR039420">
    <property type="entry name" value="WalR-like"/>
</dbReference>
<evidence type="ECO:0000313" key="7">
    <source>
        <dbReference type="EMBL" id="AMW05656.1"/>
    </source>
</evidence>
<dbReference type="EMBL" id="CP011454">
    <property type="protein sequence ID" value="AMW05656.1"/>
    <property type="molecule type" value="Genomic_DNA"/>
</dbReference>
<keyword evidence="1 3" id="KW-0597">Phosphoprotein</keyword>
<dbReference type="InterPro" id="IPR001789">
    <property type="entry name" value="Sig_transdc_resp-reg_receiver"/>
</dbReference>
<evidence type="ECO:0008006" key="9">
    <source>
        <dbReference type="Google" id="ProtNLM"/>
    </source>
</evidence>
<protein>
    <recommendedName>
        <fullName evidence="9">LuxR family transcriptional regulator</fullName>
    </recommendedName>
</protein>
<feature type="region of interest" description="Disordered" evidence="4">
    <location>
        <begin position="28"/>
        <end position="65"/>
    </location>
</feature>
<evidence type="ECO:0000256" key="1">
    <source>
        <dbReference type="ARBA" id="ARBA00022553"/>
    </source>
</evidence>
<dbReference type="InterPro" id="IPR000792">
    <property type="entry name" value="Tscrpt_reg_LuxR_C"/>
</dbReference>
<dbReference type="CDD" id="cd06170">
    <property type="entry name" value="LuxR_C_like"/>
    <property type="match status" value="1"/>
</dbReference>
<evidence type="ECO:0000259" key="6">
    <source>
        <dbReference type="PROSITE" id="PS50110"/>
    </source>
</evidence>
<dbReference type="SMART" id="SM00448">
    <property type="entry name" value="REC"/>
    <property type="match status" value="1"/>
</dbReference>
<dbReference type="GO" id="GO:0003677">
    <property type="term" value="F:DNA binding"/>
    <property type="evidence" value="ECO:0007669"/>
    <property type="project" value="UniProtKB-KW"/>
</dbReference>
<evidence type="ECO:0000256" key="4">
    <source>
        <dbReference type="SAM" id="MobiDB-lite"/>
    </source>
</evidence>
<dbReference type="PROSITE" id="PS00622">
    <property type="entry name" value="HTH_LUXR_1"/>
    <property type="match status" value="1"/>
</dbReference>
<name>A0A143BKU6_9BACT</name>
<organism evidence="7 8">
    <name type="scientific">Gemmatimonas phototrophica</name>
    <dbReference type="NCBI Taxonomy" id="1379270"/>
    <lineage>
        <taxon>Bacteria</taxon>
        <taxon>Pseudomonadati</taxon>
        <taxon>Gemmatimonadota</taxon>
        <taxon>Gemmatimonadia</taxon>
        <taxon>Gemmatimonadales</taxon>
        <taxon>Gemmatimonadaceae</taxon>
        <taxon>Gemmatimonas</taxon>
    </lineage>
</organism>
<evidence type="ECO:0000256" key="3">
    <source>
        <dbReference type="PROSITE-ProRule" id="PRU00169"/>
    </source>
</evidence>
<dbReference type="PROSITE" id="PS50110">
    <property type="entry name" value="RESPONSE_REGULATORY"/>
    <property type="match status" value="1"/>
</dbReference>
<reference evidence="7 8" key="1">
    <citation type="journal article" date="2014" name="Proc. Natl. Acad. Sci. U.S.A.">
        <title>Functional type 2 photosynthetic reaction centers found in the rare bacterial phylum Gemmatimonadetes.</title>
        <authorList>
            <person name="Zeng Y."/>
            <person name="Feng F."/>
            <person name="Medova H."/>
            <person name="Dean J."/>
            <person name="Koblizek M."/>
        </authorList>
    </citation>
    <scope>NUCLEOTIDE SEQUENCE [LARGE SCALE GENOMIC DNA]</scope>
    <source>
        <strain evidence="7 8">AP64</strain>
    </source>
</reference>
<dbReference type="KEGG" id="gph:GEMMAAP_14285"/>
<dbReference type="Gene3D" id="3.40.50.2300">
    <property type="match status" value="1"/>
</dbReference>